<dbReference type="SUPFAM" id="SSF103025">
    <property type="entry name" value="Folate-binding domain"/>
    <property type="match status" value="1"/>
</dbReference>
<comment type="caution">
    <text evidence="1">The sequence shown here is derived from an EMBL/GenBank/DDBJ whole genome shotgun (WGS) entry which is preliminary data.</text>
</comment>
<proteinExistence type="predicted"/>
<accession>A0A540WGS5</accession>
<name>A0A540WGS5_9BACT</name>
<gene>
    <name evidence="1" type="ORF">FJV41_51125</name>
</gene>
<organism evidence="1 2">
    <name type="scientific">Myxococcus llanfairpwllgwyngyllgogerychwyrndrobwllllantysiliogogogochensis</name>
    <dbReference type="NCBI Taxonomy" id="2590453"/>
    <lineage>
        <taxon>Bacteria</taxon>
        <taxon>Pseudomonadati</taxon>
        <taxon>Myxococcota</taxon>
        <taxon>Myxococcia</taxon>
        <taxon>Myxococcales</taxon>
        <taxon>Cystobacterineae</taxon>
        <taxon>Myxococcaceae</taxon>
        <taxon>Myxococcus</taxon>
    </lineage>
</organism>
<feature type="non-terminal residue" evidence="1">
    <location>
        <position position="36"/>
    </location>
</feature>
<evidence type="ECO:0000313" key="2">
    <source>
        <dbReference type="Proteomes" id="UP000315369"/>
    </source>
</evidence>
<dbReference type="Gene3D" id="3.30.1360.120">
    <property type="entry name" value="Probable tRNA modification gtpase trme, domain 1"/>
    <property type="match status" value="1"/>
</dbReference>
<dbReference type="AlphaFoldDB" id="A0A540WGS5"/>
<dbReference type="EMBL" id="VIFM01000895">
    <property type="protein sequence ID" value="TQF08216.1"/>
    <property type="molecule type" value="Genomic_DNA"/>
</dbReference>
<dbReference type="Proteomes" id="UP000315369">
    <property type="component" value="Unassembled WGS sequence"/>
</dbReference>
<reference evidence="1 2" key="1">
    <citation type="submission" date="2019-06" db="EMBL/GenBank/DDBJ databases">
        <authorList>
            <person name="Livingstone P."/>
            <person name="Whitworth D."/>
        </authorList>
    </citation>
    <scope>NUCLEOTIDE SEQUENCE [LARGE SCALE GENOMIC DNA]</scope>
    <source>
        <strain evidence="1 2">AM401</strain>
    </source>
</reference>
<evidence type="ECO:0000313" key="1">
    <source>
        <dbReference type="EMBL" id="TQF08216.1"/>
    </source>
</evidence>
<sequence length="36" mass="3925">MSAESAPLHTTPLHALHLELGARMVPFAGYSMPVQY</sequence>
<dbReference type="InterPro" id="IPR027266">
    <property type="entry name" value="TrmE/GcvT-like"/>
</dbReference>
<keyword evidence="2" id="KW-1185">Reference proteome</keyword>
<protein>
    <submittedName>
        <fullName evidence="1">Uncharacterized protein</fullName>
    </submittedName>
</protein>